<accession>A0AAV4AEY8</accession>
<dbReference type="AlphaFoldDB" id="A0AAV4AEY8"/>
<evidence type="ECO:0000313" key="2">
    <source>
        <dbReference type="Proteomes" id="UP000735302"/>
    </source>
</evidence>
<name>A0AAV4AEY8_9GAST</name>
<dbReference type="EMBL" id="BLXT01003741">
    <property type="protein sequence ID" value="GFO04814.1"/>
    <property type="molecule type" value="Genomic_DNA"/>
</dbReference>
<sequence>MKTSYHQYVRVPKCITGSDVTDQYVNKELAGIFADPGQITSFSATRIRPILSTGQRKHVGGFYTRHEDDNACIYRIRGLTVNILLFPTVTWKRRNFYILVYRRLA</sequence>
<dbReference type="Proteomes" id="UP000735302">
    <property type="component" value="Unassembled WGS sequence"/>
</dbReference>
<organism evidence="1 2">
    <name type="scientific">Plakobranchus ocellatus</name>
    <dbReference type="NCBI Taxonomy" id="259542"/>
    <lineage>
        <taxon>Eukaryota</taxon>
        <taxon>Metazoa</taxon>
        <taxon>Spiralia</taxon>
        <taxon>Lophotrochozoa</taxon>
        <taxon>Mollusca</taxon>
        <taxon>Gastropoda</taxon>
        <taxon>Heterobranchia</taxon>
        <taxon>Euthyneura</taxon>
        <taxon>Panpulmonata</taxon>
        <taxon>Sacoglossa</taxon>
        <taxon>Placobranchoidea</taxon>
        <taxon>Plakobranchidae</taxon>
        <taxon>Plakobranchus</taxon>
    </lineage>
</organism>
<comment type="caution">
    <text evidence="1">The sequence shown here is derived from an EMBL/GenBank/DDBJ whole genome shotgun (WGS) entry which is preliminary data.</text>
</comment>
<gene>
    <name evidence="1" type="ORF">PoB_003131900</name>
</gene>
<protein>
    <submittedName>
        <fullName evidence="1">Uncharacterized protein</fullName>
    </submittedName>
</protein>
<evidence type="ECO:0000313" key="1">
    <source>
        <dbReference type="EMBL" id="GFO04814.1"/>
    </source>
</evidence>
<proteinExistence type="predicted"/>
<keyword evidence="2" id="KW-1185">Reference proteome</keyword>
<reference evidence="1 2" key="1">
    <citation type="journal article" date="2021" name="Elife">
        <title>Chloroplast acquisition without the gene transfer in kleptoplastic sea slugs, Plakobranchus ocellatus.</title>
        <authorList>
            <person name="Maeda T."/>
            <person name="Takahashi S."/>
            <person name="Yoshida T."/>
            <person name="Shimamura S."/>
            <person name="Takaki Y."/>
            <person name="Nagai Y."/>
            <person name="Toyoda A."/>
            <person name="Suzuki Y."/>
            <person name="Arimoto A."/>
            <person name="Ishii H."/>
            <person name="Satoh N."/>
            <person name="Nishiyama T."/>
            <person name="Hasebe M."/>
            <person name="Maruyama T."/>
            <person name="Minagawa J."/>
            <person name="Obokata J."/>
            <person name="Shigenobu S."/>
        </authorList>
    </citation>
    <scope>NUCLEOTIDE SEQUENCE [LARGE SCALE GENOMIC DNA]</scope>
</reference>